<organism evidence="1 2">
    <name type="scientific">Rangifer tarandus platyrhynchus</name>
    <name type="common">Svalbard reindeer</name>
    <dbReference type="NCBI Taxonomy" id="3082113"/>
    <lineage>
        <taxon>Eukaryota</taxon>
        <taxon>Metazoa</taxon>
        <taxon>Chordata</taxon>
        <taxon>Craniata</taxon>
        <taxon>Vertebrata</taxon>
        <taxon>Euteleostomi</taxon>
        <taxon>Mammalia</taxon>
        <taxon>Eutheria</taxon>
        <taxon>Laurasiatheria</taxon>
        <taxon>Artiodactyla</taxon>
        <taxon>Ruminantia</taxon>
        <taxon>Pecora</taxon>
        <taxon>Cervidae</taxon>
        <taxon>Odocoileinae</taxon>
        <taxon>Rangifer</taxon>
    </lineage>
</organism>
<proteinExistence type="predicted"/>
<accession>A0AC59Z871</accession>
<name>A0AC59Z871_RANTA</name>
<protein>
    <submittedName>
        <fullName evidence="1">Uncharacterized protein</fullName>
    </submittedName>
</protein>
<gene>
    <name evidence="1" type="ORF">MRATA1EN22A_LOCUS15284</name>
</gene>
<dbReference type="Proteomes" id="UP001162501">
    <property type="component" value="Chromosome 25"/>
</dbReference>
<reference evidence="1" key="2">
    <citation type="submission" date="2025-03" db="EMBL/GenBank/DDBJ databases">
        <authorList>
            <consortium name="ELIXIR-Norway"/>
            <consortium name="Elixir Norway"/>
        </authorList>
    </citation>
    <scope>NUCLEOTIDE SEQUENCE</scope>
</reference>
<evidence type="ECO:0000313" key="2">
    <source>
        <dbReference type="Proteomes" id="UP001162501"/>
    </source>
</evidence>
<sequence>MEKTSVESYPKDKAKGSWVALLLPLGPHQVKWGGPNKYLERSRSSMSLGDDDDDDNGNRYDNRDDEGGDDGDDDNGNRWGEEKKEVLLESTQYSMSPDLRVAQTSIQARLGQGDSAAPPDGTCAAHVSPCGVPRARRPGEEGVGSGRAGRAPGGGGRGWGFRRRRRARKPWREGCHLTGSERLGSPANPPRDPGGSPAAGAVCVSLAPRARARGAPDCGARAAAGGAEGRGQAAGPAAIGRAQHPGRGAGRRRVGALAEAEAGAGLRDWLIPCRGEGEREPLDGSRENRSQRRRKASRPKLGFCRLDRHPEPGLRSLFGGTIDLALREEEERPPPGAGKREEPGPRRKFASSGGQRGRSGRRSLFKANSELRNLRAAFKAPSHTRAQQSALLLLQPLASPRREKEHTLGARGAAELRSRLSRAGTLHPTDPLWSGRSRWHRQSGG</sequence>
<dbReference type="EMBL" id="OX596109">
    <property type="protein sequence ID" value="CAN0304309.1"/>
    <property type="molecule type" value="Genomic_DNA"/>
</dbReference>
<evidence type="ECO:0000313" key="1">
    <source>
        <dbReference type="EMBL" id="CAN0304309.1"/>
    </source>
</evidence>
<reference evidence="1" key="1">
    <citation type="submission" date="2023-05" db="EMBL/GenBank/DDBJ databases">
        <authorList>
            <consortium name="ELIXIR-Norway"/>
        </authorList>
    </citation>
    <scope>NUCLEOTIDE SEQUENCE</scope>
</reference>